<dbReference type="EC" id="2.7.7.65" evidence="2"/>
<evidence type="ECO:0000259" key="5">
    <source>
        <dbReference type="PROSITE" id="PS50887"/>
    </source>
</evidence>
<dbReference type="GO" id="GO:1902201">
    <property type="term" value="P:negative regulation of bacterial-type flagellum-dependent cell motility"/>
    <property type="evidence" value="ECO:0007669"/>
    <property type="project" value="TreeGrafter"/>
</dbReference>
<comment type="catalytic activity">
    <reaction evidence="3">
        <text>2 GTP = 3',3'-c-di-GMP + 2 diphosphate</text>
        <dbReference type="Rhea" id="RHEA:24898"/>
        <dbReference type="ChEBI" id="CHEBI:33019"/>
        <dbReference type="ChEBI" id="CHEBI:37565"/>
        <dbReference type="ChEBI" id="CHEBI:58805"/>
        <dbReference type="EC" id="2.7.7.65"/>
    </reaction>
</comment>
<organism evidence="6 7">
    <name type="scientific">Candidatus Thiodiazotropha taylori</name>
    <dbReference type="NCBI Taxonomy" id="2792791"/>
    <lineage>
        <taxon>Bacteria</taxon>
        <taxon>Pseudomonadati</taxon>
        <taxon>Pseudomonadota</taxon>
        <taxon>Gammaproteobacteria</taxon>
        <taxon>Chromatiales</taxon>
        <taxon>Sedimenticolaceae</taxon>
        <taxon>Candidatus Thiodiazotropha</taxon>
    </lineage>
</organism>
<dbReference type="Gene3D" id="3.30.70.270">
    <property type="match status" value="1"/>
</dbReference>
<keyword evidence="4" id="KW-0472">Membrane</keyword>
<name>A0A944MDU7_9GAMM</name>
<reference evidence="6 7" key="1">
    <citation type="submission" date="2021-05" db="EMBL/GenBank/DDBJ databases">
        <title>Genetic and Functional Diversity in Clade A Lucinid endosymbionts from the Bahamas.</title>
        <authorList>
            <person name="Giani N.M."/>
            <person name="Engel A.S."/>
            <person name="Campbell B.J."/>
        </authorList>
    </citation>
    <scope>NUCLEOTIDE SEQUENCE [LARGE SCALE GENOMIC DNA]</scope>
    <source>
        <strain evidence="6">LUC16012Gg_MoonRockCtena</strain>
    </source>
</reference>
<evidence type="ECO:0000256" key="1">
    <source>
        <dbReference type="ARBA" id="ARBA00001946"/>
    </source>
</evidence>
<dbReference type="Pfam" id="PF14827">
    <property type="entry name" value="dCache_3"/>
    <property type="match status" value="1"/>
</dbReference>
<dbReference type="InterPro" id="IPR000160">
    <property type="entry name" value="GGDEF_dom"/>
</dbReference>
<dbReference type="CDD" id="cd01949">
    <property type="entry name" value="GGDEF"/>
    <property type="match status" value="1"/>
</dbReference>
<dbReference type="PROSITE" id="PS50887">
    <property type="entry name" value="GGDEF"/>
    <property type="match status" value="1"/>
</dbReference>
<proteinExistence type="predicted"/>
<gene>
    <name evidence="6" type="ORF">KME65_09520</name>
</gene>
<dbReference type="SUPFAM" id="SSF55073">
    <property type="entry name" value="Nucleotide cyclase"/>
    <property type="match status" value="1"/>
</dbReference>
<evidence type="ECO:0000256" key="3">
    <source>
        <dbReference type="ARBA" id="ARBA00034247"/>
    </source>
</evidence>
<dbReference type="Pfam" id="PF00990">
    <property type="entry name" value="GGDEF"/>
    <property type="match status" value="1"/>
</dbReference>
<evidence type="ECO:0000313" key="6">
    <source>
        <dbReference type="EMBL" id="MBT2989190.1"/>
    </source>
</evidence>
<comment type="caution">
    <text evidence="6">The sequence shown here is derived from an EMBL/GenBank/DDBJ whole genome shotgun (WGS) entry which is preliminary data.</text>
</comment>
<dbReference type="Proteomes" id="UP000770889">
    <property type="component" value="Unassembled WGS sequence"/>
</dbReference>
<protein>
    <recommendedName>
        <fullName evidence="2">diguanylate cyclase</fullName>
        <ecNumber evidence="2">2.7.7.65</ecNumber>
    </recommendedName>
</protein>
<dbReference type="PANTHER" id="PTHR45138:SF9">
    <property type="entry name" value="DIGUANYLATE CYCLASE DGCM-RELATED"/>
    <property type="match status" value="1"/>
</dbReference>
<dbReference type="NCBIfam" id="TIGR00254">
    <property type="entry name" value="GGDEF"/>
    <property type="match status" value="1"/>
</dbReference>
<feature type="domain" description="GGDEF" evidence="5">
    <location>
        <begin position="409"/>
        <end position="540"/>
    </location>
</feature>
<evidence type="ECO:0000256" key="4">
    <source>
        <dbReference type="SAM" id="Phobius"/>
    </source>
</evidence>
<feature type="transmembrane region" description="Helical" evidence="4">
    <location>
        <begin position="332"/>
        <end position="353"/>
    </location>
</feature>
<keyword evidence="4" id="KW-1133">Transmembrane helix</keyword>
<keyword evidence="4" id="KW-0812">Transmembrane</keyword>
<dbReference type="GO" id="GO:0005886">
    <property type="term" value="C:plasma membrane"/>
    <property type="evidence" value="ECO:0007669"/>
    <property type="project" value="TreeGrafter"/>
</dbReference>
<accession>A0A944MDU7</accession>
<dbReference type="InterPro" id="IPR029787">
    <property type="entry name" value="Nucleotide_cyclase"/>
</dbReference>
<sequence length="546" mass="61925">MKSKRLFLILTLLILISDMLFVGINYYTSQRTLRISLSRDGINLKHEYDLTLALVSENMLQLSTYISNQQQVKQLFQAGKAALIREGGGAGGVETAKIRDQLFRAVSPSWIPLMEQYDARQLHFHLGPGSLSFLRVHAPDKYGDRMDEIRHIIVDSYRDREIKTGFEVGRVYAGLRGVTPMWGTLENGETELIGVLEVGTSYQTVLEKIYQRTGVEMLVMLNQELVHSTMWPESINKRIFRLSSDSPCYVEALSNPQVLEIIERCDDLEPYKTQLRTFRHSYAGMEYAVTHFPLYDYRATTHGRDRQAGMVVMLSDISDEVAAHRNQLKINLIYAVVGFAVVEVLLYLAITYGSRKLHDVIRRQTGEILQLKEFYKERSERDSLTGLYNHRNFNERLQQEMYRSERSHAPLSILMCDLDDFKTINDQFGHLAGDAVLEGIAELIREVVRASDFAGRYGGEEFTIALLDIDPEAAVGIAHRLLERIADFDCAGLSGRRVTASIGVASWDGQQSLSAFIQDADDALYVAKQGGKNRVEFADTEPSENR</sequence>
<dbReference type="EMBL" id="JAHHGM010000007">
    <property type="protein sequence ID" value="MBT2989190.1"/>
    <property type="molecule type" value="Genomic_DNA"/>
</dbReference>
<comment type="cofactor">
    <cofactor evidence="1">
        <name>Mg(2+)</name>
        <dbReference type="ChEBI" id="CHEBI:18420"/>
    </cofactor>
</comment>
<dbReference type="InterPro" id="IPR050469">
    <property type="entry name" value="Diguanylate_Cyclase"/>
</dbReference>
<evidence type="ECO:0000313" key="7">
    <source>
        <dbReference type="Proteomes" id="UP000770889"/>
    </source>
</evidence>
<dbReference type="AlphaFoldDB" id="A0A944MDU7"/>
<dbReference type="FunFam" id="3.30.70.270:FF:000001">
    <property type="entry name" value="Diguanylate cyclase domain protein"/>
    <property type="match status" value="1"/>
</dbReference>
<keyword evidence="6" id="KW-0548">Nucleotidyltransferase</keyword>
<keyword evidence="6" id="KW-0808">Transferase</keyword>
<evidence type="ECO:0000256" key="2">
    <source>
        <dbReference type="ARBA" id="ARBA00012528"/>
    </source>
</evidence>
<dbReference type="InterPro" id="IPR043128">
    <property type="entry name" value="Rev_trsase/Diguanyl_cyclase"/>
</dbReference>
<dbReference type="GO" id="GO:0043709">
    <property type="term" value="P:cell adhesion involved in single-species biofilm formation"/>
    <property type="evidence" value="ECO:0007669"/>
    <property type="project" value="TreeGrafter"/>
</dbReference>
<dbReference type="PANTHER" id="PTHR45138">
    <property type="entry name" value="REGULATORY COMPONENTS OF SENSORY TRANSDUCTION SYSTEM"/>
    <property type="match status" value="1"/>
</dbReference>
<dbReference type="InterPro" id="IPR029150">
    <property type="entry name" value="dCache_3"/>
</dbReference>
<dbReference type="GO" id="GO:0052621">
    <property type="term" value="F:diguanylate cyclase activity"/>
    <property type="evidence" value="ECO:0007669"/>
    <property type="project" value="UniProtKB-EC"/>
</dbReference>
<dbReference type="SMART" id="SM00267">
    <property type="entry name" value="GGDEF"/>
    <property type="match status" value="1"/>
</dbReference>